<evidence type="ECO:0000313" key="1">
    <source>
        <dbReference type="EMBL" id="GBC00161.1"/>
    </source>
</evidence>
<dbReference type="AlphaFoldDB" id="A0A2Z6RE23"/>
<organism evidence="1 2">
    <name type="scientific">Rhizophagus clarus</name>
    <dbReference type="NCBI Taxonomy" id="94130"/>
    <lineage>
        <taxon>Eukaryota</taxon>
        <taxon>Fungi</taxon>
        <taxon>Fungi incertae sedis</taxon>
        <taxon>Mucoromycota</taxon>
        <taxon>Glomeromycotina</taxon>
        <taxon>Glomeromycetes</taxon>
        <taxon>Glomerales</taxon>
        <taxon>Glomeraceae</taxon>
        <taxon>Rhizophagus</taxon>
    </lineage>
</organism>
<reference evidence="1 2" key="1">
    <citation type="submission" date="2017-11" db="EMBL/GenBank/DDBJ databases">
        <title>The genome of Rhizophagus clarus HR1 reveals common genetic basis of auxotrophy among arbuscular mycorrhizal fungi.</title>
        <authorList>
            <person name="Kobayashi Y."/>
        </authorList>
    </citation>
    <scope>NUCLEOTIDE SEQUENCE [LARGE SCALE GENOMIC DNA]</scope>
    <source>
        <strain evidence="1 2">HR1</strain>
    </source>
</reference>
<dbReference type="EMBL" id="BEXD01003079">
    <property type="protein sequence ID" value="GBC00161.1"/>
    <property type="molecule type" value="Genomic_DNA"/>
</dbReference>
<keyword evidence="2" id="KW-1185">Reference proteome</keyword>
<comment type="caution">
    <text evidence="1">The sequence shown here is derived from an EMBL/GenBank/DDBJ whole genome shotgun (WGS) entry which is preliminary data.</text>
</comment>
<protein>
    <submittedName>
        <fullName evidence="1">Uncharacterized protein</fullName>
    </submittedName>
</protein>
<proteinExistence type="predicted"/>
<dbReference type="Proteomes" id="UP000247702">
    <property type="component" value="Unassembled WGS sequence"/>
</dbReference>
<accession>A0A2Z6RE23</accession>
<sequence length="90" mass="10665">MDFVRKLLRRLRFVSKFSKPKIDKVLGISFLLKSIFLQFEDKAKIARWAYIGVDVIINIFITIRLAQILREGIQNSSELDKRTEEHQRTN</sequence>
<gene>
    <name evidence="1" type="ORF">RclHR1_03770008</name>
</gene>
<evidence type="ECO:0000313" key="2">
    <source>
        <dbReference type="Proteomes" id="UP000247702"/>
    </source>
</evidence>
<name>A0A2Z6RE23_9GLOM</name>